<feature type="domain" description="ABC transmembrane type-1" evidence="11">
    <location>
        <begin position="975"/>
        <end position="1252"/>
    </location>
</feature>
<evidence type="ECO:0000313" key="12">
    <source>
        <dbReference type="EMBL" id="KIP01803.1"/>
    </source>
</evidence>
<name>A0A0C3PAI7_PHLG1</name>
<evidence type="ECO:0000256" key="3">
    <source>
        <dbReference type="ARBA" id="ARBA00022692"/>
    </source>
</evidence>
<dbReference type="InterPro" id="IPR003439">
    <property type="entry name" value="ABC_transporter-like_ATP-bd"/>
</dbReference>
<dbReference type="GO" id="GO:0016887">
    <property type="term" value="F:ATP hydrolysis activity"/>
    <property type="evidence" value="ECO:0007669"/>
    <property type="project" value="InterPro"/>
</dbReference>
<feature type="transmembrane region" description="Helical" evidence="9">
    <location>
        <begin position="32"/>
        <end position="52"/>
    </location>
</feature>
<dbReference type="InterPro" id="IPR050173">
    <property type="entry name" value="ABC_transporter_C-like"/>
</dbReference>
<accession>A0A0C3PAI7</accession>
<dbReference type="Gene3D" id="3.40.50.300">
    <property type="entry name" value="P-loop containing nucleotide triphosphate hydrolases"/>
    <property type="match status" value="2"/>
</dbReference>
<dbReference type="STRING" id="745531.A0A0C3PAI7"/>
<keyword evidence="3 9" id="KW-0812">Transmembrane</keyword>
<keyword evidence="8 9" id="KW-0472">Membrane</keyword>
<dbReference type="Gene3D" id="1.20.1560.10">
    <property type="entry name" value="ABC transporter type 1, transmembrane domain"/>
    <property type="match status" value="2"/>
</dbReference>
<keyword evidence="7 9" id="KW-1133">Transmembrane helix</keyword>
<evidence type="ECO:0000256" key="1">
    <source>
        <dbReference type="ARBA" id="ARBA00004141"/>
    </source>
</evidence>
<evidence type="ECO:0000256" key="6">
    <source>
        <dbReference type="ARBA" id="ARBA00022840"/>
    </source>
</evidence>
<feature type="domain" description="ABC transporter" evidence="10">
    <location>
        <begin position="687"/>
        <end position="916"/>
    </location>
</feature>
<dbReference type="PROSITE" id="PS50929">
    <property type="entry name" value="ABC_TM1F"/>
    <property type="match status" value="2"/>
</dbReference>
<keyword evidence="13" id="KW-1185">Reference proteome</keyword>
<dbReference type="HOGENOM" id="CLU_000604_27_6_1"/>
<dbReference type="InterPro" id="IPR003593">
    <property type="entry name" value="AAA+_ATPase"/>
</dbReference>
<dbReference type="CDD" id="cd18604">
    <property type="entry name" value="ABC_6TM_VMR1_D2_like"/>
    <property type="match status" value="1"/>
</dbReference>
<dbReference type="SUPFAM" id="SSF52540">
    <property type="entry name" value="P-loop containing nucleoside triphosphate hydrolases"/>
    <property type="match status" value="2"/>
</dbReference>
<evidence type="ECO:0000313" key="13">
    <source>
        <dbReference type="Proteomes" id="UP000053257"/>
    </source>
</evidence>
<dbReference type="EMBL" id="KN840735">
    <property type="protein sequence ID" value="KIP01803.1"/>
    <property type="molecule type" value="Genomic_DNA"/>
</dbReference>
<proteinExistence type="predicted"/>
<dbReference type="GO" id="GO:0005524">
    <property type="term" value="F:ATP binding"/>
    <property type="evidence" value="ECO:0007669"/>
    <property type="project" value="UniProtKB-KW"/>
</dbReference>
<keyword evidence="4" id="KW-0677">Repeat</keyword>
<feature type="transmembrane region" description="Helical" evidence="9">
    <location>
        <begin position="581"/>
        <end position="603"/>
    </location>
</feature>
<evidence type="ECO:0000256" key="9">
    <source>
        <dbReference type="SAM" id="Phobius"/>
    </source>
</evidence>
<dbReference type="PANTHER" id="PTHR24223:SF356">
    <property type="entry name" value="ATP-BINDING CASSETTE TRANSPORTER ABC4"/>
    <property type="match status" value="1"/>
</dbReference>
<dbReference type="InterPro" id="IPR027417">
    <property type="entry name" value="P-loop_NTPase"/>
</dbReference>
<dbReference type="InterPro" id="IPR017871">
    <property type="entry name" value="ABC_transporter-like_CS"/>
</dbReference>
<feature type="transmembrane region" description="Helical" evidence="9">
    <location>
        <begin position="1229"/>
        <end position="1248"/>
    </location>
</feature>
<dbReference type="Pfam" id="PF00664">
    <property type="entry name" value="ABC_membrane"/>
    <property type="match status" value="2"/>
</dbReference>
<keyword evidence="6" id="KW-0067">ATP-binding</keyword>
<keyword evidence="5" id="KW-0547">Nucleotide-binding</keyword>
<dbReference type="CDD" id="cd03250">
    <property type="entry name" value="ABCC_MRP_domain1"/>
    <property type="match status" value="1"/>
</dbReference>
<dbReference type="Proteomes" id="UP000053257">
    <property type="component" value="Unassembled WGS sequence"/>
</dbReference>
<evidence type="ECO:0000256" key="4">
    <source>
        <dbReference type="ARBA" id="ARBA00022737"/>
    </source>
</evidence>
<keyword evidence="2" id="KW-0813">Transport</keyword>
<dbReference type="GO" id="GO:0140359">
    <property type="term" value="F:ABC-type transporter activity"/>
    <property type="evidence" value="ECO:0007669"/>
    <property type="project" value="InterPro"/>
</dbReference>
<sequence length="1538" mass="169720">MRARESRHGSGLQERHVARAVIKGQRLLRRSVIVGFLTAAAVLLEKMAYVAAQAVLQPGFASNAASVLSVLSSSWLDERMAPAYVSTLSLLIGLLSRMLPGKDEDVLPSCGSTQTFTSSRGGLAAVSAKCLRLASILTLLGLTLTPTPGQSAWDRLPLAISLTYASLLGLLNVVAASRRSLVYSLHLSLVMFAVFAVYAYRDLWPLLTFTLHPRDEDLGTLLWVEIGLAAFAGIIEPLFEPYPYVPVDAKHPMARPNPEQTASIASFLFYVFLDPMVWRAYRVPHLPHDQLPPLCDYDAVKYLINKEYQTLDPQSGAKNRSLLFGFVKIFRVEITYQVVLLVAEAFFKLAAPVGVNRLLNYLEHKGDLSSQSALVRPWVWIIWIAMGPMVDTLLLQLYEFISGGVLVRTEALLTALLFDHSLRIRLKAETDPSADKAADGDPKDGTKSNLVGRINNLVTSDLNSIGEGREFLSLAISVPVQLVLATWFLYVVLGWSVFVGMAVMVAMFPVPAKFAALMERVQKTKMSATDTRVQAITETIGVLRMIKLFGWERRVQDDIDQKRKYELDLATKGRMIDTANFFVNHTVPLVHMVVTYSIFTLVLKQDLTASIVFSSMTAFNMIRRQLVSVSQSMPTLISAKVSLGRVADFLWKTELLDVYEETRRPSAARTARRVQDLGFGHVDFAWTQDDDTEAQAQPGFRLRVEDDIVFTRGVVNLITGATGSGKTSVLMALLGEMHLVALGEASWVNLPRDGGVAYASQESWVLNATIKENILLGHPFDEARYQKVLYQCALNTDLRLLEAGDATEVGERGLTLSGGQKARITLARAVYSPAEILLLDDTLASLDVHTVRWVVEKCLKGDLVKGRTVLLVTHNLAATRSLAKFAVSLGQGGVVTSSTTLITDDSTTTEFAHELDALELDEHEDEALKAAPSPKEGQLVVAEEIAIGRVSWQAVKMLLVTLGGDWPVLIWSQTLIGLTLSEFFDVIEMWWLGQWALAYALQTHDAVRVPYYLGIYGLIIFSVAFWSIWGHLFYFTGRKFSSRALSARLMSAVTGATFRWLDTTPVSRIITRCTKDMQAVDGPVQGYLRVFFIVTINMLIKLSAVIFYTPVFIVPAILTALLGATIGQMYIKAQMSVKRELSNAKSPVLSVFGGAMSGLISIRAYGVQQYFRSQLLEHIDHYTRANRAFNNLQRWIAVRIDMLSAIFSTAVAFYLIYSGYSANPSSIGFILTVAVTFTEMVLWCVHMYNGFEVNSNSLERVHQYLSIEQEPKDGDVPPAYWPSSGTLRVEKLSARYSADGPMILQDLSFEIMSGERVGIVGRTGAGKSTLTLALLRCIPTEGLVKFDGISTSTITLEALRSNITIIPQMPELMSGTLRRNLDPFGQHDDATLNYALRSAGWFSIQTSSDEGSTALDAEIAGGGSNLSVGQRQIIALARAMVRQSKLLVLDEATSAIDYAIDSVIQDSLRTELKKDVTVLTIAHRLQTIMDYDKIMVLDAGRLVEFDSPKALLSKKDGLFHSLVEASADKEALYRMAGV</sequence>
<dbReference type="SUPFAM" id="SSF90123">
    <property type="entry name" value="ABC transporter transmembrane region"/>
    <property type="match status" value="2"/>
</dbReference>
<feature type="transmembrane region" description="Helical" evidence="9">
    <location>
        <begin position="1011"/>
        <end position="1035"/>
    </location>
</feature>
<feature type="transmembrane region" description="Helical" evidence="9">
    <location>
        <begin position="496"/>
        <end position="516"/>
    </location>
</feature>
<feature type="transmembrane region" description="Helical" evidence="9">
    <location>
        <begin position="1147"/>
        <end position="1166"/>
    </location>
</feature>
<dbReference type="PROSITE" id="PS00211">
    <property type="entry name" value="ABC_TRANSPORTER_1"/>
    <property type="match status" value="1"/>
</dbReference>
<feature type="transmembrane region" description="Helical" evidence="9">
    <location>
        <begin position="156"/>
        <end position="174"/>
    </location>
</feature>
<comment type="subcellular location">
    <subcellularLocation>
        <location evidence="1">Membrane</location>
        <topology evidence="1">Multi-pass membrane protein</topology>
    </subcellularLocation>
</comment>
<dbReference type="PANTHER" id="PTHR24223">
    <property type="entry name" value="ATP-BINDING CASSETTE SUB-FAMILY C"/>
    <property type="match status" value="1"/>
</dbReference>
<evidence type="ECO:0000256" key="7">
    <source>
        <dbReference type="ARBA" id="ARBA00022989"/>
    </source>
</evidence>
<feature type="transmembrane region" description="Helical" evidence="9">
    <location>
        <begin position="1196"/>
        <end position="1217"/>
    </location>
</feature>
<evidence type="ECO:0000259" key="10">
    <source>
        <dbReference type="PROSITE" id="PS50893"/>
    </source>
</evidence>
<dbReference type="FunFam" id="3.40.50.300:FF:000838">
    <property type="entry name" value="ABC multidrug transporter (Eurofung)"/>
    <property type="match status" value="1"/>
</dbReference>
<dbReference type="InterPro" id="IPR011527">
    <property type="entry name" value="ABC1_TM_dom"/>
</dbReference>
<dbReference type="Pfam" id="PF00005">
    <property type="entry name" value="ABC_tran"/>
    <property type="match status" value="2"/>
</dbReference>
<dbReference type="CDD" id="cd18596">
    <property type="entry name" value="ABC_6TM_VMR1_D1_like"/>
    <property type="match status" value="1"/>
</dbReference>
<dbReference type="SMART" id="SM00382">
    <property type="entry name" value="AAA"/>
    <property type="match status" value="2"/>
</dbReference>
<evidence type="ECO:0000256" key="2">
    <source>
        <dbReference type="ARBA" id="ARBA00022448"/>
    </source>
</evidence>
<feature type="domain" description="ABC transmembrane type-1" evidence="11">
    <location>
        <begin position="338"/>
        <end position="638"/>
    </location>
</feature>
<dbReference type="GO" id="GO:0016020">
    <property type="term" value="C:membrane"/>
    <property type="evidence" value="ECO:0007669"/>
    <property type="project" value="UniProtKB-SubCell"/>
</dbReference>
<dbReference type="InterPro" id="IPR036640">
    <property type="entry name" value="ABC1_TM_sf"/>
</dbReference>
<dbReference type="FunFam" id="1.20.1560.10:FF:000013">
    <property type="entry name" value="ABC transporter C family member 2"/>
    <property type="match status" value="1"/>
</dbReference>
<evidence type="ECO:0008006" key="14">
    <source>
        <dbReference type="Google" id="ProtNLM"/>
    </source>
</evidence>
<feature type="domain" description="ABC transporter" evidence="10">
    <location>
        <begin position="1287"/>
        <end position="1524"/>
    </location>
</feature>
<evidence type="ECO:0000256" key="5">
    <source>
        <dbReference type="ARBA" id="ARBA00022741"/>
    </source>
</evidence>
<evidence type="ECO:0000256" key="8">
    <source>
        <dbReference type="ARBA" id="ARBA00023136"/>
    </source>
</evidence>
<dbReference type="PROSITE" id="PS50893">
    <property type="entry name" value="ABC_TRANSPORTER_2"/>
    <property type="match status" value="2"/>
</dbReference>
<protein>
    <recommendedName>
        <fullName evidence="14">P-loop containing nucleoside triphosphate hydrolase protein</fullName>
    </recommendedName>
</protein>
<feature type="transmembrane region" description="Helical" evidence="9">
    <location>
        <begin position="1112"/>
        <end position="1131"/>
    </location>
</feature>
<feature type="transmembrane region" description="Helical" evidence="9">
    <location>
        <begin position="181"/>
        <end position="200"/>
    </location>
</feature>
<evidence type="ECO:0000259" key="11">
    <source>
        <dbReference type="PROSITE" id="PS50929"/>
    </source>
</evidence>
<dbReference type="OrthoDB" id="6500128at2759"/>
<dbReference type="CDD" id="cd03244">
    <property type="entry name" value="ABCC_MRP_domain2"/>
    <property type="match status" value="1"/>
</dbReference>
<reference evidence="12 13" key="1">
    <citation type="journal article" date="2014" name="PLoS Genet.">
        <title>Analysis of the Phlebiopsis gigantea genome, transcriptome and secretome provides insight into its pioneer colonization strategies of wood.</title>
        <authorList>
            <person name="Hori C."/>
            <person name="Ishida T."/>
            <person name="Igarashi K."/>
            <person name="Samejima M."/>
            <person name="Suzuki H."/>
            <person name="Master E."/>
            <person name="Ferreira P."/>
            <person name="Ruiz-Duenas F.J."/>
            <person name="Held B."/>
            <person name="Canessa P."/>
            <person name="Larrondo L.F."/>
            <person name="Schmoll M."/>
            <person name="Druzhinina I.S."/>
            <person name="Kubicek C.P."/>
            <person name="Gaskell J.A."/>
            <person name="Kersten P."/>
            <person name="St John F."/>
            <person name="Glasner J."/>
            <person name="Sabat G."/>
            <person name="Splinter BonDurant S."/>
            <person name="Syed K."/>
            <person name="Yadav J."/>
            <person name="Mgbeahuruike A.C."/>
            <person name="Kovalchuk A."/>
            <person name="Asiegbu F.O."/>
            <person name="Lackner G."/>
            <person name="Hoffmeister D."/>
            <person name="Rencoret J."/>
            <person name="Gutierrez A."/>
            <person name="Sun H."/>
            <person name="Lindquist E."/>
            <person name="Barry K."/>
            <person name="Riley R."/>
            <person name="Grigoriev I.V."/>
            <person name="Henrissat B."/>
            <person name="Kues U."/>
            <person name="Berka R.M."/>
            <person name="Martinez A.T."/>
            <person name="Covert S.F."/>
            <person name="Blanchette R.A."/>
            <person name="Cullen D."/>
        </authorList>
    </citation>
    <scope>NUCLEOTIDE SEQUENCE [LARGE SCALE GENOMIC DNA]</scope>
    <source>
        <strain evidence="12 13">11061_1 CR5-6</strain>
    </source>
</reference>
<gene>
    <name evidence="12" type="ORF">PHLGIDRAFT_534839</name>
</gene>
<organism evidence="12 13">
    <name type="scientific">Phlebiopsis gigantea (strain 11061_1 CR5-6)</name>
    <name type="common">White-rot fungus</name>
    <name type="synonym">Peniophora gigantea</name>
    <dbReference type="NCBI Taxonomy" id="745531"/>
    <lineage>
        <taxon>Eukaryota</taxon>
        <taxon>Fungi</taxon>
        <taxon>Dikarya</taxon>
        <taxon>Basidiomycota</taxon>
        <taxon>Agaricomycotina</taxon>
        <taxon>Agaricomycetes</taxon>
        <taxon>Polyporales</taxon>
        <taxon>Phanerochaetaceae</taxon>
        <taxon>Phlebiopsis</taxon>
    </lineage>
</organism>